<dbReference type="Proteomes" id="UP000215902">
    <property type="component" value="Unassembled WGS sequence"/>
</dbReference>
<sequence>TPGHSEAGDAERIRRAAVAGNLAALRRLTGGRLEALRQATDSHGNSLLHCSGHLDVIDYLLDCGLPPTAVNCFGDRPIDLARRKGLPDEVLDRLNKATAAVDDSAGVSGGSEWRRFGATLGPVRLVFLAALLLLLSGLTAFLLTNSSESLTQLEDQGDFADELLPFDADVDYL</sequence>
<dbReference type="InterPro" id="IPR036770">
    <property type="entry name" value="Ankyrin_rpt-contain_sf"/>
</dbReference>
<evidence type="ECO:0008006" key="4">
    <source>
        <dbReference type="Google" id="ProtNLM"/>
    </source>
</evidence>
<proteinExistence type="predicted"/>
<keyword evidence="1" id="KW-1133">Transmembrane helix</keyword>
<gene>
    <name evidence="2" type="ORF">BOX15_Mlig022855g2</name>
</gene>
<dbReference type="Gene3D" id="1.25.40.20">
    <property type="entry name" value="Ankyrin repeat-containing domain"/>
    <property type="match status" value="1"/>
</dbReference>
<keyword evidence="3" id="KW-1185">Reference proteome</keyword>
<protein>
    <recommendedName>
        <fullName evidence="4">ANK_REP_REGION domain-containing protein</fullName>
    </recommendedName>
</protein>
<dbReference type="AlphaFoldDB" id="A0A267GI62"/>
<comment type="caution">
    <text evidence="2">The sequence shown here is derived from an EMBL/GenBank/DDBJ whole genome shotgun (WGS) entry which is preliminary data.</text>
</comment>
<feature type="transmembrane region" description="Helical" evidence="1">
    <location>
        <begin position="123"/>
        <end position="143"/>
    </location>
</feature>
<keyword evidence="1" id="KW-0472">Membrane</keyword>
<dbReference type="SUPFAM" id="SSF48403">
    <property type="entry name" value="Ankyrin repeat"/>
    <property type="match status" value="1"/>
</dbReference>
<dbReference type="EMBL" id="NIVC01000350">
    <property type="protein sequence ID" value="PAA85054.1"/>
    <property type="molecule type" value="Genomic_DNA"/>
</dbReference>
<feature type="non-terminal residue" evidence="2">
    <location>
        <position position="1"/>
    </location>
</feature>
<accession>A0A267GI62</accession>
<reference evidence="2 3" key="1">
    <citation type="submission" date="2017-06" db="EMBL/GenBank/DDBJ databases">
        <title>A platform for efficient transgenesis in Macrostomum lignano, a flatworm model organism for stem cell research.</title>
        <authorList>
            <person name="Berezikov E."/>
        </authorList>
    </citation>
    <scope>NUCLEOTIDE SEQUENCE [LARGE SCALE GENOMIC DNA]</scope>
    <source>
        <strain evidence="2">DV1</strain>
        <tissue evidence="2">Whole organism</tissue>
    </source>
</reference>
<evidence type="ECO:0000313" key="3">
    <source>
        <dbReference type="Proteomes" id="UP000215902"/>
    </source>
</evidence>
<evidence type="ECO:0000313" key="2">
    <source>
        <dbReference type="EMBL" id="PAA85054.1"/>
    </source>
</evidence>
<evidence type="ECO:0000256" key="1">
    <source>
        <dbReference type="SAM" id="Phobius"/>
    </source>
</evidence>
<organism evidence="2 3">
    <name type="scientific">Macrostomum lignano</name>
    <dbReference type="NCBI Taxonomy" id="282301"/>
    <lineage>
        <taxon>Eukaryota</taxon>
        <taxon>Metazoa</taxon>
        <taxon>Spiralia</taxon>
        <taxon>Lophotrochozoa</taxon>
        <taxon>Platyhelminthes</taxon>
        <taxon>Rhabditophora</taxon>
        <taxon>Macrostomorpha</taxon>
        <taxon>Macrostomida</taxon>
        <taxon>Macrostomidae</taxon>
        <taxon>Macrostomum</taxon>
    </lineage>
</organism>
<name>A0A267GI62_9PLAT</name>
<keyword evidence="1" id="KW-0812">Transmembrane</keyword>